<comment type="caution">
    <text evidence="1">The sequence shown here is derived from an EMBL/GenBank/DDBJ whole genome shotgun (WGS) entry which is preliminary data.</text>
</comment>
<organism evidence="1 2">
    <name type="scientific">Pseudomonas avellanae</name>
    <dbReference type="NCBI Taxonomy" id="46257"/>
    <lineage>
        <taxon>Bacteria</taxon>
        <taxon>Pseudomonadati</taxon>
        <taxon>Pseudomonadota</taxon>
        <taxon>Gammaproteobacteria</taxon>
        <taxon>Pseudomonadales</taxon>
        <taxon>Pseudomonadaceae</taxon>
        <taxon>Pseudomonas</taxon>
    </lineage>
</organism>
<protein>
    <submittedName>
        <fullName evidence="1">Invertase</fullName>
    </submittedName>
</protein>
<accession>A0A261WA85</accession>
<dbReference type="EMBL" id="NKQU01000671">
    <property type="protein sequence ID" value="OZI82832.1"/>
    <property type="molecule type" value="Genomic_DNA"/>
</dbReference>
<sequence length="44" mass="4747">MCCPSNDRFVGRAGRCPENCLCNGLSDTKIDGRNGGQDGWQMAL</sequence>
<dbReference type="AlphaFoldDB" id="A0A261WA85"/>
<evidence type="ECO:0000313" key="1">
    <source>
        <dbReference type="EMBL" id="OZI82832.1"/>
    </source>
</evidence>
<name>A0A261WA85_9PSED</name>
<feature type="non-terminal residue" evidence="1">
    <location>
        <position position="44"/>
    </location>
</feature>
<proteinExistence type="predicted"/>
<evidence type="ECO:0000313" key="2">
    <source>
        <dbReference type="Proteomes" id="UP000217163"/>
    </source>
</evidence>
<gene>
    <name evidence="1" type="ORF">CFN58_35615</name>
</gene>
<dbReference type="Proteomes" id="UP000217163">
    <property type="component" value="Unassembled WGS sequence"/>
</dbReference>
<reference evidence="2" key="1">
    <citation type="journal article" date="2016" name="Sci. Rep.">
        <title>Genome analysis of the kiwifruit canker pathogen Pseudomonas syringae pv. actinidiae biovar 5.</title>
        <authorList>
            <person name="Fujikawa T."/>
            <person name="Sawada H."/>
        </authorList>
    </citation>
    <scope>NUCLEOTIDE SEQUENCE [LARGE SCALE GENOMIC DNA]</scope>
    <source>
        <strain evidence="2">MAFF 212061</strain>
    </source>
</reference>